<name>A0AAD6SHE0_9AGAR</name>
<evidence type="ECO:0000313" key="3">
    <source>
        <dbReference type="Proteomes" id="UP001218188"/>
    </source>
</evidence>
<dbReference type="AlphaFoldDB" id="A0AAD6SHE0"/>
<keyword evidence="3" id="KW-1185">Reference proteome</keyword>
<proteinExistence type="predicted"/>
<dbReference type="Proteomes" id="UP001218188">
    <property type="component" value="Unassembled WGS sequence"/>
</dbReference>
<reference evidence="2" key="1">
    <citation type="submission" date="2023-03" db="EMBL/GenBank/DDBJ databases">
        <title>Massive genome expansion in bonnet fungi (Mycena s.s.) driven by repeated elements and novel gene families across ecological guilds.</title>
        <authorList>
            <consortium name="Lawrence Berkeley National Laboratory"/>
            <person name="Harder C.B."/>
            <person name="Miyauchi S."/>
            <person name="Viragh M."/>
            <person name="Kuo A."/>
            <person name="Thoen E."/>
            <person name="Andreopoulos B."/>
            <person name="Lu D."/>
            <person name="Skrede I."/>
            <person name="Drula E."/>
            <person name="Henrissat B."/>
            <person name="Morin E."/>
            <person name="Kohler A."/>
            <person name="Barry K."/>
            <person name="LaButti K."/>
            <person name="Morin E."/>
            <person name="Salamov A."/>
            <person name="Lipzen A."/>
            <person name="Mereny Z."/>
            <person name="Hegedus B."/>
            <person name="Baldrian P."/>
            <person name="Stursova M."/>
            <person name="Weitz H."/>
            <person name="Taylor A."/>
            <person name="Grigoriev I.V."/>
            <person name="Nagy L.G."/>
            <person name="Martin F."/>
            <person name="Kauserud H."/>
        </authorList>
    </citation>
    <scope>NUCLEOTIDE SEQUENCE</scope>
    <source>
        <strain evidence="2">CBHHK200</strain>
    </source>
</reference>
<organism evidence="2 3">
    <name type="scientific">Mycena alexandri</name>
    <dbReference type="NCBI Taxonomy" id="1745969"/>
    <lineage>
        <taxon>Eukaryota</taxon>
        <taxon>Fungi</taxon>
        <taxon>Dikarya</taxon>
        <taxon>Basidiomycota</taxon>
        <taxon>Agaricomycotina</taxon>
        <taxon>Agaricomycetes</taxon>
        <taxon>Agaricomycetidae</taxon>
        <taxon>Agaricales</taxon>
        <taxon>Marasmiineae</taxon>
        <taxon>Mycenaceae</taxon>
        <taxon>Mycena</taxon>
    </lineage>
</organism>
<feature type="non-terminal residue" evidence="2">
    <location>
        <position position="103"/>
    </location>
</feature>
<feature type="non-terminal residue" evidence="2">
    <location>
        <position position="1"/>
    </location>
</feature>
<accession>A0AAD6SHE0</accession>
<evidence type="ECO:0000313" key="1">
    <source>
        <dbReference type="EMBL" id="KAJ7021050.1"/>
    </source>
</evidence>
<gene>
    <name evidence="1" type="ORF">C8F04DRAFT_911043</name>
    <name evidence="2" type="ORF">C8F04DRAFT_932190</name>
</gene>
<comment type="caution">
    <text evidence="2">The sequence shown here is derived from an EMBL/GenBank/DDBJ whole genome shotgun (WGS) entry which is preliminary data.</text>
</comment>
<evidence type="ECO:0000313" key="2">
    <source>
        <dbReference type="EMBL" id="KAJ7026170.1"/>
    </source>
</evidence>
<dbReference type="EMBL" id="JARJCM010000143">
    <property type="protein sequence ID" value="KAJ7026170.1"/>
    <property type="molecule type" value="Genomic_DNA"/>
</dbReference>
<dbReference type="EMBL" id="JARJCM010000243">
    <property type="protein sequence ID" value="KAJ7021050.1"/>
    <property type="molecule type" value="Genomic_DNA"/>
</dbReference>
<sequence>ELVAAVLAHSAPLEPPTIREARRACVSLRTRIQELFHFLRMSPEFGTLSAEDRFLLGVSAPPEEIVVEELEGPAQPFSVRFHIPQFHKRVMLGKQIELKFVAR</sequence>
<protein>
    <submittedName>
        <fullName evidence="2">Uncharacterized protein</fullName>
    </submittedName>
</protein>